<gene>
    <name evidence="6" type="ORF">Ahy_B01g057027</name>
</gene>
<evidence type="ECO:0000256" key="3">
    <source>
        <dbReference type="ARBA" id="ARBA00022833"/>
    </source>
</evidence>
<evidence type="ECO:0000259" key="5">
    <source>
        <dbReference type="PROSITE" id="PS50966"/>
    </source>
</evidence>
<dbReference type="InterPro" id="IPR006564">
    <property type="entry name" value="Znf_PMZ"/>
</dbReference>
<keyword evidence="7" id="KW-1185">Reference proteome</keyword>
<dbReference type="EMBL" id="SDMP01000011">
    <property type="protein sequence ID" value="RYR32044.1"/>
    <property type="molecule type" value="Genomic_DNA"/>
</dbReference>
<comment type="caution">
    <text evidence="6">The sequence shown here is derived from an EMBL/GenBank/DDBJ whole genome shotgun (WGS) entry which is preliminary data.</text>
</comment>
<name>A0A445B041_ARAHY</name>
<evidence type="ECO:0000256" key="2">
    <source>
        <dbReference type="ARBA" id="ARBA00022771"/>
    </source>
</evidence>
<dbReference type="SMART" id="SM00575">
    <property type="entry name" value="ZnF_PMZ"/>
    <property type="match status" value="1"/>
</dbReference>
<dbReference type="AlphaFoldDB" id="A0A445B041"/>
<proteinExistence type="predicted"/>
<evidence type="ECO:0000256" key="1">
    <source>
        <dbReference type="ARBA" id="ARBA00022723"/>
    </source>
</evidence>
<feature type="domain" description="SWIM-type" evidence="5">
    <location>
        <begin position="310"/>
        <end position="342"/>
    </location>
</feature>
<dbReference type="Pfam" id="PF04434">
    <property type="entry name" value="SWIM"/>
    <property type="match status" value="1"/>
</dbReference>
<accession>A0A445B041</accession>
<keyword evidence="3" id="KW-0862">Zinc</keyword>
<dbReference type="PROSITE" id="PS50966">
    <property type="entry name" value="ZF_SWIM"/>
    <property type="match status" value="1"/>
</dbReference>
<dbReference type="InterPro" id="IPR007527">
    <property type="entry name" value="Znf_SWIM"/>
</dbReference>
<organism evidence="6 7">
    <name type="scientific">Arachis hypogaea</name>
    <name type="common">Peanut</name>
    <dbReference type="NCBI Taxonomy" id="3818"/>
    <lineage>
        <taxon>Eukaryota</taxon>
        <taxon>Viridiplantae</taxon>
        <taxon>Streptophyta</taxon>
        <taxon>Embryophyta</taxon>
        <taxon>Tracheophyta</taxon>
        <taxon>Spermatophyta</taxon>
        <taxon>Magnoliopsida</taxon>
        <taxon>eudicotyledons</taxon>
        <taxon>Gunneridae</taxon>
        <taxon>Pentapetalae</taxon>
        <taxon>rosids</taxon>
        <taxon>fabids</taxon>
        <taxon>Fabales</taxon>
        <taxon>Fabaceae</taxon>
        <taxon>Papilionoideae</taxon>
        <taxon>50 kb inversion clade</taxon>
        <taxon>dalbergioids sensu lato</taxon>
        <taxon>Dalbergieae</taxon>
        <taxon>Pterocarpus clade</taxon>
        <taxon>Arachis</taxon>
    </lineage>
</organism>
<evidence type="ECO:0000313" key="7">
    <source>
        <dbReference type="Proteomes" id="UP000289738"/>
    </source>
</evidence>
<evidence type="ECO:0000256" key="4">
    <source>
        <dbReference type="PROSITE-ProRule" id="PRU00325"/>
    </source>
</evidence>
<evidence type="ECO:0000313" key="6">
    <source>
        <dbReference type="EMBL" id="RYR32044.1"/>
    </source>
</evidence>
<keyword evidence="2 4" id="KW-0863">Zinc-finger</keyword>
<reference evidence="6 7" key="1">
    <citation type="submission" date="2019-01" db="EMBL/GenBank/DDBJ databases">
        <title>Sequencing of cultivated peanut Arachis hypogaea provides insights into genome evolution and oil improvement.</title>
        <authorList>
            <person name="Chen X."/>
        </authorList>
    </citation>
    <scope>NUCLEOTIDE SEQUENCE [LARGE SCALE GENOMIC DNA]</scope>
    <source>
        <strain evidence="7">cv. Fuhuasheng</strain>
        <tissue evidence="6">Leaves</tissue>
    </source>
</reference>
<dbReference type="Proteomes" id="UP000289738">
    <property type="component" value="Chromosome B01"/>
</dbReference>
<protein>
    <recommendedName>
        <fullName evidence="5">SWIM-type domain-containing protein</fullName>
    </recommendedName>
</protein>
<dbReference type="GO" id="GO:0008270">
    <property type="term" value="F:zinc ion binding"/>
    <property type="evidence" value="ECO:0007669"/>
    <property type="project" value="UniProtKB-KW"/>
</dbReference>
<keyword evidence="1" id="KW-0479">Metal-binding</keyword>
<sequence>MFDCVSGVIEDTTNLAVYRNGEIIRNTHEGLRFVCQNPFSFMVPCTMTFMELQNSLCQSMENGMLRRVSSILYQNPVIVFGGLIQFDIMPIIDETSMRNIFQSHRQTQVRQPQIELYVEFKNVEADGIQNDLDTDDDRVAVYEGINSDSKEDFEATYDAGGKDEDNDVGVEAAVENVVVLPVVSQPMDVLPFMRNLDLDVMHVLDFPEYANIGVADLENGEFRIGMKYSARKSVVVAIRSYTICRGVNYNVYEFEPQTFYVKCKTYGCGCDWFIRRIKAKMQHAGNIVVHQFDRRNEVFEVREMSNEKVLAVDLARRTCDCGHFQVELLPCRHAIACCANQRLD</sequence>